<dbReference type="EMBL" id="BMHO01000001">
    <property type="protein sequence ID" value="GGD32624.1"/>
    <property type="molecule type" value="Genomic_DNA"/>
</dbReference>
<dbReference type="InterPro" id="IPR036689">
    <property type="entry name" value="ESAT-6-like_sf"/>
</dbReference>
<comment type="similarity">
    <text evidence="1">Belongs to the WXG100 family.</text>
</comment>
<dbReference type="InterPro" id="IPR010310">
    <property type="entry name" value="T7SS_ESAT-6-like"/>
</dbReference>
<organism evidence="2 3">
    <name type="scientific">Microbacterium faecale</name>
    <dbReference type="NCBI Taxonomy" id="1804630"/>
    <lineage>
        <taxon>Bacteria</taxon>
        <taxon>Bacillati</taxon>
        <taxon>Actinomycetota</taxon>
        <taxon>Actinomycetes</taxon>
        <taxon>Micrococcales</taxon>
        <taxon>Microbacteriaceae</taxon>
        <taxon>Microbacterium</taxon>
    </lineage>
</organism>
<proteinExistence type="inferred from homology"/>
<dbReference type="Gene3D" id="1.10.287.1060">
    <property type="entry name" value="ESAT-6-like"/>
    <property type="match status" value="1"/>
</dbReference>
<evidence type="ECO:0000313" key="3">
    <source>
        <dbReference type="Proteomes" id="UP000633205"/>
    </source>
</evidence>
<dbReference type="SUPFAM" id="SSF140453">
    <property type="entry name" value="EsxAB dimer-like"/>
    <property type="match status" value="1"/>
</dbReference>
<evidence type="ECO:0000313" key="2">
    <source>
        <dbReference type="EMBL" id="GGD32624.1"/>
    </source>
</evidence>
<reference evidence="2" key="1">
    <citation type="journal article" date="2014" name="Int. J. Syst. Evol. Microbiol.">
        <title>Complete genome sequence of Corynebacterium casei LMG S-19264T (=DSM 44701T), isolated from a smear-ripened cheese.</title>
        <authorList>
            <consortium name="US DOE Joint Genome Institute (JGI-PGF)"/>
            <person name="Walter F."/>
            <person name="Albersmeier A."/>
            <person name="Kalinowski J."/>
            <person name="Ruckert C."/>
        </authorList>
    </citation>
    <scope>NUCLEOTIDE SEQUENCE</scope>
    <source>
        <strain evidence="2">CGMCC 1.15152</strain>
    </source>
</reference>
<dbReference type="RefSeq" id="WP_188711302.1">
    <property type="nucleotide sequence ID" value="NZ_BMHO01000001.1"/>
</dbReference>
<evidence type="ECO:0000256" key="1">
    <source>
        <dbReference type="RuleBase" id="RU362001"/>
    </source>
</evidence>
<protein>
    <recommendedName>
        <fullName evidence="1">ESAT-6-like protein</fullName>
    </recommendedName>
</protein>
<accession>A0A916Y636</accession>
<gene>
    <name evidence="2" type="ORF">GCM10010915_11250</name>
</gene>
<sequence>MAQFTVDSESLLATRAEVSAGSDRLRGEVAFIMGRVQQLEAAWQGSAAQAFQGLAAEWQALHLQVEEALDNLARRLELAGTGYQQVEADVASMFR</sequence>
<reference evidence="2" key="2">
    <citation type="submission" date="2020-09" db="EMBL/GenBank/DDBJ databases">
        <authorList>
            <person name="Sun Q."/>
            <person name="Zhou Y."/>
        </authorList>
    </citation>
    <scope>NUCLEOTIDE SEQUENCE</scope>
    <source>
        <strain evidence="2">CGMCC 1.15152</strain>
    </source>
</reference>
<dbReference type="NCBIfam" id="TIGR03930">
    <property type="entry name" value="WXG100_ESAT6"/>
    <property type="match status" value="1"/>
</dbReference>
<comment type="caution">
    <text evidence="2">The sequence shown here is derived from an EMBL/GenBank/DDBJ whole genome shotgun (WGS) entry which is preliminary data.</text>
</comment>
<dbReference type="AlphaFoldDB" id="A0A916Y636"/>
<name>A0A916Y636_9MICO</name>
<dbReference type="Pfam" id="PF06013">
    <property type="entry name" value="WXG100"/>
    <property type="match status" value="1"/>
</dbReference>
<dbReference type="Proteomes" id="UP000633205">
    <property type="component" value="Unassembled WGS sequence"/>
</dbReference>
<keyword evidence="3" id="KW-1185">Reference proteome</keyword>